<keyword evidence="1" id="KW-0812">Transmembrane</keyword>
<organism evidence="2 3">
    <name type="scientific">Agathobacter ruminis</name>
    <dbReference type="NCBI Taxonomy" id="1712665"/>
    <lineage>
        <taxon>Bacteria</taxon>
        <taxon>Bacillati</taxon>
        <taxon>Bacillota</taxon>
        <taxon>Clostridia</taxon>
        <taxon>Lachnospirales</taxon>
        <taxon>Lachnospiraceae</taxon>
        <taxon>Agathobacter</taxon>
    </lineage>
</organism>
<gene>
    <name evidence="2" type="ORF">CSX02_03005</name>
</gene>
<keyword evidence="1" id="KW-1133">Transmembrane helix</keyword>
<evidence type="ECO:0000313" key="3">
    <source>
        <dbReference type="Proteomes" id="UP000224563"/>
    </source>
</evidence>
<dbReference type="EMBL" id="PDYG01000009">
    <property type="protein sequence ID" value="PHU38409.1"/>
    <property type="molecule type" value="Genomic_DNA"/>
</dbReference>
<keyword evidence="3" id="KW-1185">Reference proteome</keyword>
<protein>
    <submittedName>
        <fullName evidence="2">DUF1287 domain-containing protein</fullName>
    </submittedName>
</protein>
<proteinExistence type="predicted"/>
<name>A0A2G3E563_9FIRM</name>
<keyword evidence="1" id="KW-0472">Membrane</keyword>
<comment type="caution">
    <text evidence="2">The sequence shown here is derived from an EMBL/GenBank/DDBJ whole genome shotgun (WGS) entry which is preliminary data.</text>
</comment>
<evidence type="ECO:0000313" key="2">
    <source>
        <dbReference type="EMBL" id="PHU38409.1"/>
    </source>
</evidence>
<dbReference type="InterPro" id="IPR009706">
    <property type="entry name" value="DUF1287"/>
</dbReference>
<feature type="transmembrane region" description="Helical" evidence="1">
    <location>
        <begin position="7"/>
        <end position="28"/>
    </location>
</feature>
<accession>A0A2G3E563</accession>
<dbReference type="RefSeq" id="WP_099385578.1">
    <property type="nucleotide sequence ID" value="NZ_JANSWH010000090.1"/>
</dbReference>
<reference evidence="2 3" key="1">
    <citation type="submission" date="2017-10" db="EMBL/GenBank/DDBJ databases">
        <title>Resolving the taxonomy of Roseburia spp., Eubacterium rectale and Agathobacter spp. through phylogenomic analysis.</title>
        <authorList>
            <person name="Sheridan P.O."/>
            <person name="Walker A.W."/>
            <person name="Duncan S.H."/>
            <person name="Scott K.P."/>
            <person name="Toole P.W.O."/>
            <person name="Luis P."/>
            <person name="Flint H.J."/>
        </authorList>
    </citation>
    <scope>NUCLEOTIDE SEQUENCE [LARGE SCALE GENOMIC DNA]</scope>
    <source>
        <strain evidence="2 3">JK623</strain>
    </source>
</reference>
<sequence length="223" mass="25852">MEKRKTLILVIIVSIMLAACSFLLFYLLRYQNTSASRMQNKYEGDIIAIRSTVDFDADGVDDQTDILDNAIEYVGTRPKYKSVYYASGYPDDEYGVCTDVVARALLGSGYDLQELVNRDIHEHPEDYDITKPDANIDFRRVKNLKVFFDHTAISLTLDPKEIDQWQGGDIVVYEHHVGIISDRRNRDGIPYLIHHSGEYQRYYEQDMLEKWPGKIIGHYRISE</sequence>
<evidence type="ECO:0000256" key="1">
    <source>
        <dbReference type="SAM" id="Phobius"/>
    </source>
</evidence>
<dbReference type="AlphaFoldDB" id="A0A2G3E563"/>
<dbReference type="PROSITE" id="PS51257">
    <property type="entry name" value="PROKAR_LIPOPROTEIN"/>
    <property type="match status" value="1"/>
</dbReference>
<dbReference type="Proteomes" id="UP000224563">
    <property type="component" value="Unassembled WGS sequence"/>
</dbReference>
<reference evidence="2 3" key="2">
    <citation type="submission" date="2017-10" db="EMBL/GenBank/DDBJ databases">
        <authorList>
            <person name="Banno H."/>
            <person name="Chua N.-H."/>
        </authorList>
    </citation>
    <scope>NUCLEOTIDE SEQUENCE [LARGE SCALE GENOMIC DNA]</scope>
    <source>
        <strain evidence="2 3">JK623</strain>
    </source>
</reference>
<dbReference type="Pfam" id="PF06940">
    <property type="entry name" value="DUF1287"/>
    <property type="match status" value="1"/>
</dbReference>